<feature type="non-terminal residue" evidence="2">
    <location>
        <position position="1"/>
    </location>
</feature>
<dbReference type="AlphaFoldDB" id="M5G9Z3"/>
<dbReference type="HOGENOM" id="CLU_018294_5_2_1"/>
<keyword evidence="3" id="KW-1185">Reference proteome</keyword>
<reference evidence="2 3" key="1">
    <citation type="journal article" date="2012" name="Science">
        <title>The Paleozoic origin of enzymatic lignin decomposition reconstructed from 31 fungal genomes.</title>
        <authorList>
            <person name="Floudas D."/>
            <person name="Binder M."/>
            <person name="Riley R."/>
            <person name="Barry K."/>
            <person name="Blanchette R.A."/>
            <person name="Henrissat B."/>
            <person name="Martinez A.T."/>
            <person name="Otillar R."/>
            <person name="Spatafora J.W."/>
            <person name="Yadav J.S."/>
            <person name="Aerts A."/>
            <person name="Benoit I."/>
            <person name="Boyd A."/>
            <person name="Carlson A."/>
            <person name="Copeland A."/>
            <person name="Coutinho P.M."/>
            <person name="de Vries R.P."/>
            <person name="Ferreira P."/>
            <person name="Findley K."/>
            <person name="Foster B."/>
            <person name="Gaskell J."/>
            <person name="Glotzer D."/>
            <person name="Gorecki P."/>
            <person name="Heitman J."/>
            <person name="Hesse C."/>
            <person name="Hori C."/>
            <person name="Igarashi K."/>
            <person name="Jurgens J.A."/>
            <person name="Kallen N."/>
            <person name="Kersten P."/>
            <person name="Kohler A."/>
            <person name="Kuees U."/>
            <person name="Kumar T.K.A."/>
            <person name="Kuo A."/>
            <person name="LaButti K."/>
            <person name="Larrondo L.F."/>
            <person name="Lindquist E."/>
            <person name="Ling A."/>
            <person name="Lombard V."/>
            <person name="Lucas S."/>
            <person name="Lundell T."/>
            <person name="Martin R."/>
            <person name="McLaughlin D.J."/>
            <person name="Morgenstern I."/>
            <person name="Morin E."/>
            <person name="Murat C."/>
            <person name="Nagy L.G."/>
            <person name="Nolan M."/>
            <person name="Ohm R.A."/>
            <person name="Patyshakuliyeva A."/>
            <person name="Rokas A."/>
            <person name="Ruiz-Duenas F.J."/>
            <person name="Sabat G."/>
            <person name="Salamov A."/>
            <person name="Samejima M."/>
            <person name="Schmutz J."/>
            <person name="Slot J.C."/>
            <person name="St John F."/>
            <person name="Stenlid J."/>
            <person name="Sun H."/>
            <person name="Sun S."/>
            <person name="Syed K."/>
            <person name="Tsang A."/>
            <person name="Wiebenga A."/>
            <person name="Young D."/>
            <person name="Pisabarro A."/>
            <person name="Eastwood D.C."/>
            <person name="Martin F."/>
            <person name="Cullen D."/>
            <person name="Grigoriev I.V."/>
            <person name="Hibbett D.S."/>
        </authorList>
    </citation>
    <scope>NUCLEOTIDE SEQUENCE [LARGE SCALE GENOMIC DNA]</scope>
    <source>
        <strain evidence="2 3">DJM-731 SS1</strain>
    </source>
</reference>
<feature type="domain" description="DDE-1" evidence="1">
    <location>
        <begin position="68"/>
        <end position="125"/>
    </location>
</feature>
<gene>
    <name evidence="2" type="ORF">DACRYDRAFT_40514</name>
</gene>
<dbReference type="InterPro" id="IPR004875">
    <property type="entry name" value="DDE_SF_endonuclease_dom"/>
</dbReference>
<evidence type="ECO:0000313" key="2">
    <source>
        <dbReference type="EMBL" id="EJU05639.1"/>
    </source>
</evidence>
<dbReference type="GO" id="GO:0005634">
    <property type="term" value="C:nucleus"/>
    <property type="evidence" value="ECO:0007669"/>
    <property type="project" value="TreeGrafter"/>
</dbReference>
<dbReference type="PANTHER" id="PTHR19303">
    <property type="entry name" value="TRANSPOSON"/>
    <property type="match status" value="1"/>
</dbReference>
<sequence length="125" mass="13950">GLRGVQLQGEAALVDVEKAEEEVLCLRKITNQYALQDIFNGDETGLFYQMPPNHTLATMACSGRKGDKTRMSYMLTTNADGSEQLKPLVISHSKQPCCSQCKTPQSLGFDYHFNKKAWMTGVIFQ</sequence>
<dbReference type="GeneID" id="63689545"/>
<dbReference type="GO" id="GO:0003677">
    <property type="term" value="F:DNA binding"/>
    <property type="evidence" value="ECO:0007669"/>
    <property type="project" value="TreeGrafter"/>
</dbReference>
<dbReference type="PANTHER" id="PTHR19303:SF73">
    <property type="entry name" value="PROTEIN PDC2"/>
    <property type="match status" value="1"/>
</dbReference>
<dbReference type="InterPro" id="IPR050863">
    <property type="entry name" value="CenT-Element_Derived"/>
</dbReference>
<dbReference type="RefSeq" id="XP_040632533.1">
    <property type="nucleotide sequence ID" value="XM_040774483.1"/>
</dbReference>
<dbReference type="STRING" id="1858805.M5G9Z3"/>
<name>M5G9Z3_DACPD</name>
<dbReference type="Proteomes" id="UP000030653">
    <property type="component" value="Unassembled WGS sequence"/>
</dbReference>
<dbReference type="EMBL" id="JH795856">
    <property type="protein sequence ID" value="EJU05639.1"/>
    <property type="molecule type" value="Genomic_DNA"/>
</dbReference>
<dbReference type="Pfam" id="PF03184">
    <property type="entry name" value="DDE_1"/>
    <property type="match status" value="1"/>
</dbReference>
<accession>M5G9Z3</accession>
<evidence type="ECO:0000313" key="3">
    <source>
        <dbReference type="Proteomes" id="UP000030653"/>
    </source>
</evidence>
<organism evidence="2 3">
    <name type="scientific">Dacryopinax primogenitus (strain DJM 731)</name>
    <name type="common">Brown rot fungus</name>
    <dbReference type="NCBI Taxonomy" id="1858805"/>
    <lineage>
        <taxon>Eukaryota</taxon>
        <taxon>Fungi</taxon>
        <taxon>Dikarya</taxon>
        <taxon>Basidiomycota</taxon>
        <taxon>Agaricomycotina</taxon>
        <taxon>Dacrymycetes</taxon>
        <taxon>Dacrymycetales</taxon>
        <taxon>Dacrymycetaceae</taxon>
        <taxon>Dacryopinax</taxon>
    </lineage>
</organism>
<dbReference type="OMA" id="PALYTEY"/>
<dbReference type="OrthoDB" id="162969at2759"/>
<evidence type="ECO:0000259" key="1">
    <source>
        <dbReference type="Pfam" id="PF03184"/>
    </source>
</evidence>
<feature type="non-terminal residue" evidence="2">
    <location>
        <position position="125"/>
    </location>
</feature>
<protein>
    <submittedName>
        <fullName evidence="2">DDE-domain-containing protein</fullName>
    </submittedName>
</protein>
<proteinExistence type="predicted"/>